<feature type="transmembrane region" description="Helical" evidence="1">
    <location>
        <begin position="151"/>
        <end position="169"/>
    </location>
</feature>
<name>A0A2C6CXK7_9GAMM</name>
<dbReference type="AlphaFoldDB" id="A0A2C6CXK7"/>
<evidence type="ECO:0000313" key="4">
    <source>
        <dbReference type="Proteomes" id="UP000224974"/>
    </source>
</evidence>
<dbReference type="Proteomes" id="UP000373449">
    <property type="component" value="Unassembled WGS sequence"/>
</dbReference>
<evidence type="ECO:0000313" key="3">
    <source>
        <dbReference type="EMBL" id="VFS51778.1"/>
    </source>
</evidence>
<keyword evidence="1" id="KW-0812">Transmembrane</keyword>
<dbReference type="Proteomes" id="UP000224974">
    <property type="component" value="Unassembled WGS sequence"/>
</dbReference>
<keyword evidence="1" id="KW-1133">Transmembrane helix</keyword>
<dbReference type="OrthoDB" id="6638025at2"/>
<reference evidence="2" key="1">
    <citation type="submission" date="2017-09" db="EMBL/GenBank/DDBJ databases">
        <title>FDA dAtabase for Regulatory Grade micrObial Sequences (FDA-ARGOS): Supporting development and validation of Infectious Disease Dx tests.</title>
        <authorList>
            <person name="Minogue T."/>
            <person name="Wolcott M."/>
            <person name="Wasieloski L."/>
            <person name="Aguilar W."/>
            <person name="Moore D."/>
            <person name="Tallon L.J."/>
            <person name="Sadzewicz L."/>
            <person name="Ott S."/>
            <person name="Zhao X."/>
            <person name="Nagaraj S."/>
            <person name="Vavikolanu K."/>
            <person name="Aluvathingal J."/>
            <person name="Nadendla S."/>
            <person name="Sichtig H."/>
        </authorList>
    </citation>
    <scope>NUCLEOTIDE SEQUENCE</scope>
    <source>
        <strain evidence="2">FDAARGOS_387</strain>
    </source>
</reference>
<feature type="transmembrane region" description="Helical" evidence="1">
    <location>
        <begin position="48"/>
        <end position="68"/>
    </location>
</feature>
<keyword evidence="1" id="KW-0472">Membrane</keyword>
<feature type="transmembrane region" description="Helical" evidence="1">
    <location>
        <begin position="22"/>
        <end position="42"/>
    </location>
</feature>
<protein>
    <submittedName>
        <fullName evidence="2">Uncharacterized protein</fullName>
    </submittedName>
</protein>
<evidence type="ECO:0000256" key="1">
    <source>
        <dbReference type="SAM" id="Phobius"/>
    </source>
</evidence>
<organism evidence="2 4">
    <name type="scientific">Budvicia aquatica</name>
    <dbReference type="NCBI Taxonomy" id="82979"/>
    <lineage>
        <taxon>Bacteria</taxon>
        <taxon>Pseudomonadati</taxon>
        <taxon>Pseudomonadota</taxon>
        <taxon>Gammaproteobacteria</taxon>
        <taxon>Enterobacterales</taxon>
        <taxon>Budviciaceae</taxon>
        <taxon>Budvicia</taxon>
    </lineage>
</organism>
<dbReference type="STRING" id="1111728.GCA_000427805_00965"/>
<gene>
    <name evidence="2" type="ORF">CRN84_19790</name>
    <name evidence="3" type="ORF">NCTC12282_05429</name>
</gene>
<sequence length="240" mass="26125">MKTKSDIFEKDYMPYIVSRGKWCTRSVLLVAYLPVLVLLFYFDAQPTADSIFTGMVSMLSILLPWYIVDPMSLQSIFGVPGLYLSYMAGNTKEVRVPAATQALNAAGYQLGTPEGTIITAIGISVSIFISLTLMTFLAVAGQVIIEHLPQAILDALQFLLPALFGALFMDRLLNSPLRLSLSALPVIFIVKLLSILGIFTVLPFGGGYASIIICVVTCMLLAKVLFVPKEEVVPKEEGGH</sequence>
<evidence type="ECO:0000313" key="2">
    <source>
        <dbReference type="EMBL" id="PHI31419.1"/>
    </source>
</evidence>
<accession>A0A2C6CXK7</accession>
<feature type="transmembrane region" description="Helical" evidence="1">
    <location>
        <begin position="181"/>
        <end position="202"/>
    </location>
</feature>
<proteinExistence type="predicted"/>
<evidence type="ECO:0000313" key="5">
    <source>
        <dbReference type="Proteomes" id="UP000373449"/>
    </source>
</evidence>
<feature type="transmembrane region" description="Helical" evidence="1">
    <location>
        <begin position="117"/>
        <end position="145"/>
    </location>
</feature>
<reference evidence="4" key="2">
    <citation type="submission" date="2017-09" db="EMBL/GenBank/DDBJ databases">
        <title>FDA dAtabase for Regulatory Grade micrObial Sequences (FDA-ARGOS): Supporting development and validation of Infectious Disease Dx tests.</title>
        <authorList>
            <person name="Minogue T."/>
            <person name="Wolcott M."/>
            <person name="Wasieloski L."/>
            <person name="Aguilar W."/>
            <person name="Moore D."/>
            <person name="Tallon L."/>
            <person name="Sadzewicz L."/>
            <person name="Ott S."/>
            <person name="Zhao X."/>
            <person name="Nagaraj S."/>
            <person name="Vavikolanu K."/>
            <person name="Aluvathingal J."/>
            <person name="Nadendla S."/>
            <person name="Sichtig H."/>
        </authorList>
    </citation>
    <scope>NUCLEOTIDE SEQUENCE [LARGE SCALE GENOMIC DNA]</scope>
    <source>
        <strain evidence="4">FDAARGOS_387</strain>
    </source>
</reference>
<reference evidence="3 5" key="3">
    <citation type="submission" date="2019-03" db="EMBL/GenBank/DDBJ databases">
        <authorList>
            <consortium name="Pathogen Informatics"/>
        </authorList>
    </citation>
    <scope>NUCLEOTIDE SEQUENCE [LARGE SCALE GENOMIC DNA]</scope>
    <source>
        <strain evidence="3 5">NCTC12282</strain>
    </source>
</reference>
<feature type="transmembrane region" description="Helical" evidence="1">
    <location>
        <begin position="208"/>
        <end position="226"/>
    </location>
</feature>
<keyword evidence="4" id="KW-1185">Reference proteome</keyword>
<dbReference type="RefSeq" id="WP_029094092.1">
    <property type="nucleotide sequence ID" value="NZ_CAADJA010000002.1"/>
</dbReference>
<dbReference type="EMBL" id="PDDX01000001">
    <property type="protein sequence ID" value="PHI31419.1"/>
    <property type="molecule type" value="Genomic_DNA"/>
</dbReference>
<dbReference type="EMBL" id="CAADJA010000002">
    <property type="protein sequence ID" value="VFS51778.1"/>
    <property type="molecule type" value="Genomic_DNA"/>
</dbReference>